<evidence type="ECO:0000313" key="2">
    <source>
        <dbReference type="EMBL" id="ALV43595.1"/>
    </source>
</evidence>
<dbReference type="InterPro" id="IPR013611">
    <property type="entry name" value="Transp-assoc_OB_typ2"/>
</dbReference>
<gene>
    <name evidence="2" type="ORF">AU252_22460</name>
</gene>
<organism evidence="2">
    <name type="scientific">Pseudarthrobacter sulfonivorans</name>
    <dbReference type="NCBI Taxonomy" id="121292"/>
    <lineage>
        <taxon>Bacteria</taxon>
        <taxon>Bacillati</taxon>
        <taxon>Actinomycetota</taxon>
        <taxon>Actinomycetes</taxon>
        <taxon>Micrococcales</taxon>
        <taxon>Micrococcaceae</taxon>
        <taxon>Pseudarthrobacter</taxon>
    </lineage>
</organism>
<dbReference type="KEGG" id="psul:AU252_22460"/>
<dbReference type="SUPFAM" id="SSF50331">
    <property type="entry name" value="MOP-like"/>
    <property type="match status" value="1"/>
</dbReference>
<dbReference type="GO" id="GO:0005524">
    <property type="term" value="F:ATP binding"/>
    <property type="evidence" value="ECO:0007669"/>
    <property type="project" value="InterPro"/>
</dbReference>
<evidence type="ECO:0000259" key="1">
    <source>
        <dbReference type="Pfam" id="PF08402"/>
    </source>
</evidence>
<feature type="domain" description="Transport-associated OB type 2" evidence="1">
    <location>
        <begin position="2"/>
        <end position="74"/>
    </location>
</feature>
<sequence>MGIRPEDVLLGTPGRADAWASEGTAILVEPNGPLRTVHVDLGDEVVLLSCRPDERPDLHSRVSLWALPENIHWFSGPEGLRAGTAAGLGLTAAAMAGAV</sequence>
<dbReference type="GO" id="GO:0043190">
    <property type="term" value="C:ATP-binding cassette (ABC) transporter complex"/>
    <property type="evidence" value="ECO:0007669"/>
    <property type="project" value="InterPro"/>
</dbReference>
<protein>
    <recommendedName>
        <fullName evidence="1">Transport-associated OB type 2 domain-containing protein</fullName>
    </recommendedName>
</protein>
<dbReference type="AlphaFoldDB" id="A0A0U3QPY9"/>
<dbReference type="Proteomes" id="UP000065151">
    <property type="component" value="Chromosome"/>
</dbReference>
<reference evidence="2 3" key="1">
    <citation type="submission" date="2015-12" db="EMBL/GenBank/DDBJ databases">
        <authorList>
            <person name="Shamseldin A."/>
            <person name="Moawad H."/>
            <person name="Abd El-Rahim W.M."/>
            <person name="Sadowsky M.J."/>
        </authorList>
    </citation>
    <scope>NUCLEOTIDE SEQUENCE [LARGE SCALE GENOMIC DNA]</scope>
    <source>
        <strain evidence="2 3">Ar51</strain>
    </source>
</reference>
<proteinExistence type="predicted"/>
<dbReference type="GO" id="GO:0022857">
    <property type="term" value="F:transmembrane transporter activity"/>
    <property type="evidence" value="ECO:0007669"/>
    <property type="project" value="InterPro"/>
</dbReference>
<dbReference type="EMBL" id="CP013747">
    <property type="protein sequence ID" value="ALV43595.1"/>
    <property type="molecule type" value="Genomic_DNA"/>
</dbReference>
<accession>A0A0U3QPY9</accession>
<name>A0A0U3QPY9_9MICC</name>
<evidence type="ECO:0000313" key="3">
    <source>
        <dbReference type="Proteomes" id="UP000065151"/>
    </source>
</evidence>
<dbReference type="InterPro" id="IPR008995">
    <property type="entry name" value="Mo/tungstate-bd_C_term_dom"/>
</dbReference>
<dbReference type="Pfam" id="PF08402">
    <property type="entry name" value="TOBE_2"/>
    <property type="match status" value="1"/>
</dbReference>